<dbReference type="InterPro" id="IPR041045">
    <property type="entry name" value="LPD25"/>
</dbReference>
<evidence type="ECO:0000313" key="3">
    <source>
        <dbReference type="Proteomes" id="UP000004605"/>
    </source>
</evidence>
<keyword evidence="3" id="KW-1185">Reference proteome</keyword>
<dbReference type="AlphaFoldDB" id="F9S3P7"/>
<proteinExistence type="predicted"/>
<name>F9S3P7_9VIBR</name>
<comment type="caution">
    <text evidence="2">The sequence shown here is derived from an EMBL/GenBank/DDBJ whole genome shotgun (WGS) entry which is preliminary data.</text>
</comment>
<feature type="non-terminal residue" evidence="2">
    <location>
        <position position="136"/>
    </location>
</feature>
<dbReference type="Pfam" id="PF18840">
    <property type="entry name" value="LPD25"/>
    <property type="match status" value="1"/>
</dbReference>
<evidence type="ECO:0000259" key="1">
    <source>
        <dbReference type="Pfam" id="PF18840"/>
    </source>
</evidence>
<accession>F9S3P7</accession>
<dbReference type="EMBL" id="AFWF01000182">
    <property type="protein sequence ID" value="EGU37791.1"/>
    <property type="molecule type" value="Genomic_DNA"/>
</dbReference>
<organism evidence="2 3">
    <name type="scientific">Vibrio ichthyoenteri ATCC 700023</name>
    <dbReference type="NCBI Taxonomy" id="870968"/>
    <lineage>
        <taxon>Bacteria</taxon>
        <taxon>Pseudomonadati</taxon>
        <taxon>Pseudomonadota</taxon>
        <taxon>Gammaproteobacteria</taxon>
        <taxon>Vibrionales</taxon>
        <taxon>Vibrionaceae</taxon>
        <taxon>Vibrio</taxon>
    </lineage>
</organism>
<protein>
    <recommendedName>
        <fullName evidence="1">Large polyvalent protein associated domain-containing protein</fullName>
    </recommendedName>
</protein>
<feature type="domain" description="Large polyvalent protein associated" evidence="1">
    <location>
        <begin position="68"/>
        <end position="123"/>
    </location>
</feature>
<dbReference type="RefSeq" id="WP_006712885.1">
    <property type="nucleotide sequence ID" value="NZ_AFWF01000182.1"/>
</dbReference>
<gene>
    <name evidence="2" type="ORF">VII00023_13287</name>
</gene>
<sequence length="136" mass="15543">MNVFDGVLTKVRFSDCPYHFSNDIVLTFDAIECEESKAEAVELETIEPVELATIESFNDFEEEKVIEKIEVVWSESNHFEDGEILTLAQYNEKSIMEALEIGRGQGYAKTKITVHFQGEEADTMRHDIDADYPTLN</sequence>
<evidence type="ECO:0000313" key="2">
    <source>
        <dbReference type="EMBL" id="EGU37791.1"/>
    </source>
</evidence>
<dbReference type="Proteomes" id="UP000004605">
    <property type="component" value="Unassembled WGS sequence"/>
</dbReference>
<reference evidence="2 3" key="1">
    <citation type="journal article" date="2012" name="Int. J. Syst. Evol. Microbiol.">
        <title>Vibrio caribbeanicus sp. nov., isolated from the marine sponge Scleritoderma cyanea.</title>
        <authorList>
            <person name="Hoffmann M."/>
            <person name="Monday S.R."/>
            <person name="Allard M.W."/>
            <person name="Strain E.A."/>
            <person name="Whittaker P."/>
            <person name="Naum M."/>
            <person name="McCarthy P.J."/>
            <person name="Lopez J.V."/>
            <person name="Fischer M."/>
            <person name="Brown E.W."/>
        </authorList>
    </citation>
    <scope>NUCLEOTIDE SEQUENCE [LARGE SCALE GENOMIC DNA]</scope>
    <source>
        <strain evidence="2 3">ATCC 700023</strain>
    </source>
</reference>